<proteinExistence type="predicted"/>
<evidence type="ECO:0000313" key="2">
    <source>
        <dbReference type="Proteomes" id="UP000232688"/>
    </source>
</evidence>
<organism evidence="1 2">
    <name type="scientific">Rhizophagus irregularis</name>
    <dbReference type="NCBI Taxonomy" id="588596"/>
    <lineage>
        <taxon>Eukaryota</taxon>
        <taxon>Fungi</taxon>
        <taxon>Fungi incertae sedis</taxon>
        <taxon>Mucoromycota</taxon>
        <taxon>Glomeromycotina</taxon>
        <taxon>Glomeromycetes</taxon>
        <taxon>Glomerales</taxon>
        <taxon>Glomeraceae</taxon>
        <taxon>Rhizophagus</taxon>
    </lineage>
</organism>
<comment type="caution">
    <text evidence="1">The sequence shown here is derived from an EMBL/GenBank/DDBJ whole genome shotgun (WGS) entry which is preliminary data.</text>
</comment>
<dbReference type="AlphaFoldDB" id="A0A2N0S7Z2"/>
<accession>A0A2N0S7Z2</accession>
<evidence type="ECO:0000313" key="1">
    <source>
        <dbReference type="EMBL" id="PKC71688.1"/>
    </source>
</evidence>
<gene>
    <name evidence="1" type="ORF">RhiirA1_453218</name>
</gene>
<protein>
    <submittedName>
        <fullName evidence="1">Uncharacterized protein</fullName>
    </submittedName>
</protein>
<sequence length="133" mass="15192">MKKSSRYIMVDNQELSIQTEIFHSLAVVAPKKGQRKFPSLLECATNIERSIRSKNVPKNLISVLINELTNPNQNQADVMFIIQGESLNVILRNKTGVNRSSSRMPGLQLYVGQTVWSKPPQDNNYLTESRRYQ</sequence>
<dbReference type="EMBL" id="LLXH01000155">
    <property type="protein sequence ID" value="PKC71688.1"/>
    <property type="molecule type" value="Genomic_DNA"/>
</dbReference>
<dbReference type="Proteomes" id="UP000232688">
    <property type="component" value="Unassembled WGS sequence"/>
</dbReference>
<dbReference type="VEuPathDB" id="FungiDB:RhiirA1_453218"/>
<reference evidence="1 2" key="2">
    <citation type="submission" date="2017-10" db="EMBL/GenBank/DDBJ databases">
        <title>Genome analyses suggest a sexual origin of heterokaryosis in a supposedly ancient asexual fungus.</title>
        <authorList>
            <person name="Corradi N."/>
            <person name="Sedzielewska K."/>
            <person name="Noel J."/>
            <person name="Charron P."/>
            <person name="Farinelli L."/>
            <person name="Marton T."/>
            <person name="Kruger M."/>
            <person name="Pelin A."/>
            <person name="Brachmann A."/>
            <person name="Corradi N."/>
        </authorList>
    </citation>
    <scope>NUCLEOTIDE SEQUENCE [LARGE SCALE GENOMIC DNA]</scope>
    <source>
        <strain evidence="1 2">A1</strain>
    </source>
</reference>
<name>A0A2N0S7Z2_9GLOM</name>
<reference evidence="1 2" key="1">
    <citation type="submission" date="2017-10" db="EMBL/GenBank/DDBJ databases">
        <title>Extensive intraspecific genome diversity in a model arbuscular mycorrhizal fungus.</title>
        <authorList>
            <person name="Chen E.C.H."/>
            <person name="Morin E."/>
            <person name="Baudet D."/>
            <person name="Noel J."/>
            <person name="Ndikumana S."/>
            <person name="Charron P."/>
            <person name="St-Onge C."/>
            <person name="Giorgi J."/>
            <person name="Grigoriev I.V."/>
            <person name="Roux C."/>
            <person name="Martin F.M."/>
            <person name="Corradi N."/>
        </authorList>
    </citation>
    <scope>NUCLEOTIDE SEQUENCE [LARGE SCALE GENOMIC DNA]</scope>
    <source>
        <strain evidence="1 2">A1</strain>
    </source>
</reference>